<evidence type="ECO:0000313" key="1">
    <source>
        <dbReference type="EMBL" id="EEQ06194.1"/>
    </source>
</evidence>
<dbReference type="Proteomes" id="UP000010319">
    <property type="component" value="Unassembled WGS sequence"/>
</dbReference>
<proteinExistence type="predicted"/>
<dbReference type="EMBL" id="AALC02000033">
    <property type="protein sequence ID" value="EEQ06194.1"/>
    <property type="molecule type" value="Genomic_DNA"/>
</dbReference>
<organism evidence="1 2">
    <name type="scientific">Yersinia bercovieri ATCC 43970</name>
    <dbReference type="NCBI Taxonomy" id="349968"/>
    <lineage>
        <taxon>Bacteria</taxon>
        <taxon>Pseudomonadati</taxon>
        <taxon>Pseudomonadota</taxon>
        <taxon>Gammaproteobacteria</taxon>
        <taxon>Enterobacterales</taxon>
        <taxon>Yersiniaceae</taxon>
        <taxon>Yersinia</taxon>
    </lineage>
</organism>
<gene>
    <name evidence="1" type="ORF">yberc0001_26720</name>
</gene>
<sequence>MLKLLSEFFKWNAVLVIDFIITSDFLSQLIWITDGVYIASL</sequence>
<comment type="caution">
    <text evidence="1">The sequence shown here is derived from an EMBL/GenBank/DDBJ whole genome shotgun (WGS) entry which is preliminary data.</text>
</comment>
<reference evidence="1" key="1">
    <citation type="submission" date="2008-12" db="EMBL/GenBank/DDBJ databases">
        <title>Annotation of the Yersinia bercovieri ATCC 43970 genome.</title>
        <authorList>
            <person name="Read T.D."/>
            <person name="Akmal A."/>
            <person name="Bishop-Lilly K."/>
            <person name="Chen P.E."/>
            <person name="Cook C."/>
            <person name="Kiley M.P."/>
            <person name="Lentz S."/>
            <person name="Mateczun A."/>
            <person name="Nagarajan N."/>
            <person name="Nolan N."/>
            <person name="Osborne B.I."/>
            <person name="Pop M."/>
            <person name="Sozhamannan S."/>
            <person name="Stewart A.C."/>
            <person name="Sulakvelidze A."/>
            <person name="Thomason B."/>
            <person name="Willner K."/>
            <person name="Zwick M.E."/>
        </authorList>
    </citation>
    <scope>NUCLEOTIDE SEQUENCE [LARGE SCALE GENOMIC DNA]</scope>
    <source>
        <strain evidence="1">ATCC 43970</strain>
    </source>
</reference>
<keyword evidence="2" id="KW-1185">Reference proteome</keyword>
<accession>A0ABM9XXR5</accession>
<protein>
    <submittedName>
        <fullName evidence="1">Uncharacterized protein</fullName>
    </submittedName>
</protein>
<name>A0ABM9XXR5_YERBE</name>
<evidence type="ECO:0000313" key="2">
    <source>
        <dbReference type="Proteomes" id="UP000010319"/>
    </source>
</evidence>